<protein>
    <submittedName>
        <fullName evidence="1">Uncharacterized protein</fullName>
    </submittedName>
</protein>
<reference evidence="1" key="1">
    <citation type="submission" date="2023-05" db="EMBL/GenBank/DDBJ databases">
        <authorList>
            <consortium name="ELIXIR-Norway"/>
        </authorList>
    </citation>
    <scope>NUCLEOTIDE SEQUENCE</scope>
</reference>
<proteinExistence type="predicted"/>
<evidence type="ECO:0000313" key="2">
    <source>
        <dbReference type="Proteomes" id="UP001162501"/>
    </source>
</evidence>
<accession>A0AC59YKQ3</accession>
<organism evidence="1 2">
    <name type="scientific">Rangifer tarandus platyrhynchus</name>
    <name type="common">Svalbard reindeer</name>
    <dbReference type="NCBI Taxonomy" id="3082113"/>
    <lineage>
        <taxon>Eukaryota</taxon>
        <taxon>Metazoa</taxon>
        <taxon>Chordata</taxon>
        <taxon>Craniata</taxon>
        <taxon>Vertebrata</taxon>
        <taxon>Euteleostomi</taxon>
        <taxon>Mammalia</taxon>
        <taxon>Eutheria</taxon>
        <taxon>Laurasiatheria</taxon>
        <taxon>Artiodactyla</taxon>
        <taxon>Ruminantia</taxon>
        <taxon>Pecora</taxon>
        <taxon>Cervidae</taxon>
        <taxon>Odocoileinae</taxon>
        <taxon>Rangifer</taxon>
    </lineage>
</organism>
<feature type="non-terminal residue" evidence="1">
    <location>
        <position position="1"/>
    </location>
</feature>
<gene>
    <name evidence="1" type="ORF">MRATA1EN22A_LOCUS7054</name>
</gene>
<dbReference type="EMBL" id="OX596100">
    <property type="protein sequence ID" value="CAM9758272.1"/>
    <property type="molecule type" value="Genomic_DNA"/>
</dbReference>
<evidence type="ECO:0000313" key="1">
    <source>
        <dbReference type="EMBL" id="CAM9758272.1"/>
    </source>
</evidence>
<name>A0AC59YKQ3_RANTA</name>
<feature type="non-terminal residue" evidence="1">
    <location>
        <position position="174"/>
    </location>
</feature>
<reference evidence="1" key="2">
    <citation type="submission" date="2025-03" db="EMBL/GenBank/DDBJ databases">
        <authorList>
            <consortium name="ELIXIR-Norway"/>
            <consortium name="Elixir Norway"/>
        </authorList>
    </citation>
    <scope>NUCLEOTIDE SEQUENCE</scope>
</reference>
<sequence length="174" mass="18353">MFRTTRPGGPGAGDHDGAPHARPGSVDRGRAAPGRPRRSPRTRRRAPHAGRSLRAAPRRLRGQSRGRNPQEAAGRGGAERRGRPGWARVRGAPGPRSWRVASAETPPPPAWARGAPTLSKLRRLPSALLASGLPGAGDAAAAPSGWGQRVVGSQGESWRLLRGGPWRGRARGPM</sequence>
<dbReference type="Proteomes" id="UP001162501">
    <property type="component" value="Chromosome 16"/>
</dbReference>